<dbReference type="InterPro" id="IPR039213">
    <property type="entry name" value="FAM90"/>
</dbReference>
<name>A0A8B7W8E0_CASCN</name>
<feature type="compositionally biased region" description="Polar residues" evidence="2">
    <location>
        <begin position="501"/>
        <end position="512"/>
    </location>
</feature>
<sequence>MDPNTLSMEQGKELLKLCGIPQRDIDLMTEKWVVVASVEVLLRFPLMPGEDPGARCVSNKKHQIVVNQLHTFSQRPGDQEERLDMSGEVKINNHLMSKADQKPKDVKQTSGHLMPQKPTEEKNPKKKQSRTVRPRASPQEEEYTMVKCKNCGAFGHNTRSKRCPMKCWDQTLSFQPLSSNKFKENLKPRKSYQFQNSGPCNKADRVKDQRPRQEEHQQKALPQKFPKKSPKNVQRTWADLTKHCAFLRQPIRPLPVQTTKKGPALGPALTGPVPAKKPDTKSFCPTWSSNKRPEPSTCGPARGHDVDVLDSPYSVLKNICRDPSLSSKRTVNKSGGFSHEVPHPVMKTPAADHVFNTWAHIKHPYVDSKPSPQPVSQKCGSEFKGRIQAPGKRSIQVPNQPCQNQPKKARLSSFSTLQVKTQLPDLGTVYISQPLPSTSGLSPKQAPKVTTKTPTLNPSIHNKPLPCSPYLLQAQAVVQPLLSSHVPGKPDKIGSMGSDKGWQNSKIRMTPTSNPPEKCTSAGQSPHILKESEGLAPHVPRSVLYEDLMVSSSSEDSDWE</sequence>
<feature type="compositionally biased region" description="Basic and acidic residues" evidence="2">
    <location>
        <begin position="97"/>
        <end position="107"/>
    </location>
</feature>
<dbReference type="PANTHER" id="PTHR16035">
    <property type="entry name" value="PROTEIN FAM90A1"/>
    <property type="match status" value="1"/>
</dbReference>
<protein>
    <submittedName>
        <fullName evidence="4">Protein FAM90A27P-like</fullName>
    </submittedName>
</protein>
<gene>
    <name evidence="4" type="primary">LOC109699808</name>
</gene>
<organism evidence="4">
    <name type="scientific">Castor canadensis</name>
    <name type="common">American beaver</name>
    <dbReference type="NCBI Taxonomy" id="51338"/>
    <lineage>
        <taxon>Eukaryota</taxon>
        <taxon>Metazoa</taxon>
        <taxon>Chordata</taxon>
        <taxon>Craniata</taxon>
        <taxon>Vertebrata</taxon>
        <taxon>Euteleostomi</taxon>
        <taxon>Mammalia</taxon>
        <taxon>Eutheria</taxon>
        <taxon>Euarchontoglires</taxon>
        <taxon>Glires</taxon>
        <taxon>Rodentia</taxon>
        <taxon>Castorimorpha</taxon>
        <taxon>Castoridae</taxon>
        <taxon>Castor</taxon>
    </lineage>
</organism>
<feature type="domain" description="Zinc knuckle" evidence="3">
    <location>
        <begin position="145"/>
        <end position="186"/>
    </location>
</feature>
<dbReference type="InterPro" id="IPR041670">
    <property type="entry name" value="Znf-CCHC_6"/>
</dbReference>
<dbReference type="RefSeq" id="XP_020040257.1">
    <property type="nucleotide sequence ID" value="XM_020184668.1"/>
</dbReference>
<feature type="region of interest" description="Disordered" evidence="2">
    <location>
        <begin position="184"/>
        <end position="232"/>
    </location>
</feature>
<evidence type="ECO:0000256" key="2">
    <source>
        <dbReference type="SAM" id="MobiDB-lite"/>
    </source>
</evidence>
<evidence type="ECO:0000313" key="4">
    <source>
        <dbReference type="RefSeq" id="XP_020040257.1"/>
    </source>
</evidence>
<feature type="region of interest" description="Disordered" evidence="2">
    <location>
        <begin position="95"/>
        <end position="142"/>
    </location>
</feature>
<feature type="compositionally biased region" description="Basic and acidic residues" evidence="2">
    <location>
        <begin position="202"/>
        <end position="218"/>
    </location>
</feature>
<evidence type="ECO:0000259" key="3">
    <source>
        <dbReference type="Pfam" id="PF15288"/>
    </source>
</evidence>
<dbReference type="OrthoDB" id="9623814at2759"/>
<evidence type="ECO:0000256" key="1">
    <source>
        <dbReference type="ARBA" id="ARBA00007943"/>
    </source>
</evidence>
<reference evidence="4" key="1">
    <citation type="submission" date="2025-08" db="UniProtKB">
        <authorList>
            <consortium name="RefSeq"/>
        </authorList>
    </citation>
    <scope>IDENTIFICATION</scope>
    <source>
        <tissue evidence="4">Leukocyte</tissue>
    </source>
</reference>
<dbReference type="AlphaFoldDB" id="A0A8B7W8E0"/>
<feature type="region of interest" description="Disordered" evidence="2">
    <location>
        <begin position="256"/>
        <end position="303"/>
    </location>
</feature>
<dbReference type="Pfam" id="PF15288">
    <property type="entry name" value="zf-CCHC_6"/>
    <property type="match status" value="1"/>
</dbReference>
<dbReference type="KEGG" id="ccan:109699808"/>
<dbReference type="PANTHER" id="PTHR16035:SF16">
    <property type="entry name" value="PROTEIN FAM90A1-RELATED"/>
    <property type="match status" value="1"/>
</dbReference>
<accession>A0A8B7W8E0</accession>
<feature type="region of interest" description="Disordered" evidence="2">
    <location>
        <begin position="487"/>
        <end position="525"/>
    </location>
</feature>
<comment type="similarity">
    <text evidence="1">Belongs to the FAM90 family.</text>
</comment>
<feature type="compositionally biased region" description="Basic residues" evidence="2">
    <location>
        <begin position="124"/>
        <end position="133"/>
    </location>
</feature>
<feature type="region of interest" description="Disordered" evidence="2">
    <location>
        <begin position="436"/>
        <end position="458"/>
    </location>
</feature>
<proteinExistence type="inferred from homology"/>